<name>A0A0G0URI5_9BACT</name>
<evidence type="ECO:0000313" key="7">
    <source>
        <dbReference type="EMBL" id="KKR91358.1"/>
    </source>
</evidence>
<dbReference type="Pfam" id="PF18884">
    <property type="entry name" value="TSP3_bac"/>
    <property type="match status" value="2"/>
</dbReference>
<evidence type="ECO:0000256" key="1">
    <source>
        <dbReference type="ARBA" id="ARBA00004613"/>
    </source>
</evidence>
<gene>
    <name evidence="7" type="ORF">UU43_C0008G0009</name>
</gene>
<reference evidence="7 8" key="1">
    <citation type="journal article" date="2015" name="Nature">
        <title>rRNA introns, odd ribosomes, and small enigmatic genomes across a large radiation of phyla.</title>
        <authorList>
            <person name="Brown C.T."/>
            <person name="Hug L.A."/>
            <person name="Thomas B.C."/>
            <person name="Sharon I."/>
            <person name="Castelle C.J."/>
            <person name="Singh A."/>
            <person name="Wilkins M.J."/>
            <person name="Williams K.H."/>
            <person name="Banfield J.F."/>
        </authorList>
    </citation>
    <scope>NUCLEOTIDE SEQUENCE [LARGE SCALE GENOMIC DNA]</scope>
</reference>
<dbReference type="EMBL" id="LCAP01000008">
    <property type="protein sequence ID" value="KKR91358.1"/>
    <property type="molecule type" value="Genomic_DNA"/>
</dbReference>
<organism evidence="7 8">
    <name type="scientific">Candidatus Falkowbacteria bacterium GW2011_GWA2_41_14</name>
    <dbReference type="NCBI Taxonomy" id="1618635"/>
    <lineage>
        <taxon>Bacteria</taxon>
        <taxon>Candidatus Falkowiibacteriota</taxon>
    </lineage>
</organism>
<protein>
    <recommendedName>
        <fullName evidence="6">EF-hand domain-containing protein</fullName>
    </recommendedName>
</protein>
<proteinExistence type="predicted"/>
<dbReference type="InterPro" id="IPR059100">
    <property type="entry name" value="TSP3_bac"/>
</dbReference>
<keyword evidence="5" id="KW-0472">Membrane</keyword>
<dbReference type="GO" id="GO:0005509">
    <property type="term" value="F:calcium ion binding"/>
    <property type="evidence" value="ECO:0007669"/>
    <property type="project" value="InterPro"/>
</dbReference>
<dbReference type="Proteomes" id="UP000034190">
    <property type="component" value="Unassembled WGS sequence"/>
</dbReference>
<dbReference type="InterPro" id="IPR018247">
    <property type="entry name" value="EF_Hand_1_Ca_BS"/>
</dbReference>
<keyword evidence="3" id="KW-0732">Signal</keyword>
<evidence type="ECO:0000259" key="6">
    <source>
        <dbReference type="PROSITE" id="PS50222"/>
    </source>
</evidence>
<keyword evidence="2" id="KW-0964">Secreted</keyword>
<feature type="domain" description="EF-hand" evidence="6">
    <location>
        <begin position="183"/>
        <end position="205"/>
    </location>
</feature>
<comment type="caution">
    <text evidence="7">The sequence shown here is derived from an EMBL/GenBank/DDBJ whole genome shotgun (WGS) entry which is preliminary data.</text>
</comment>
<dbReference type="AlphaFoldDB" id="A0A0G0URI5"/>
<evidence type="ECO:0000256" key="4">
    <source>
        <dbReference type="ARBA" id="ARBA00022837"/>
    </source>
</evidence>
<evidence type="ECO:0000313" key="8">
    <source>
        <dbReference type="Proteomes" id="UP000034190"/>
    </source>
</evidence>
<dbReference type="InterPro" id="IPR002048">
    <property type="entry name" value="EF_hand_dom"/>
</dbReference>
<dbReference type="PROSITE" id="PS50222">
    <property type="entry name" value="EF_HAND_2"/>
    <property type="match status" value="1"/>
</dbReference>
<comment type="subcellular location">
    <subcellularLocation>
        <location evidence="1">Secreted</location>
    </subcellularLocation>
</comment>
<evidence type="ECO:0000256" key="2">
    <source>
        <dbReference type="ARBA" id="ARBA00022525"/>
    </source>
</evidence>
<sequence>MFNPLNFFKKKLAESPDSLNKPAEPVVEKQVQIDDIAIHTMPERFRHQPKKADSAKITGLLIIGGGVVILILVSTGLYFYLFKTPTVTVKEEPSTATVTPASENQVQSEIDQNTASLGTLTATTTEPTVLPTDDDLAAGTASSAPETIEQELTVGLTPGLDSDNDGLTDAAEIILSASTSTPDTDGDGYLDGAELLNLYDPAGLGRLATNPNIALYDNKTFNYTALYPSAWQISVNGGDDSIMFKAAGNQLLQIIVQANTSQQSLDQWYMDQLGAITINEPDRVFGANWQGIKSLDGLTLYLMDPNQKYIFTLAYNPGENNILEYINIFNMMIKSFSLKE</sequence>
<evidence type="ECO:0000256" key="3">
    <source>
        <dbReference type="ARBA" id="ARBA00022729"/>
    </source>
</evidence>
<keyword evidence="5" id="KW-0812">Transmembrane</keyword>
<accession>A0A0G0URI5</accession>
<dbReference type="PROSITE" id="PS00018">
    <property type="entry name" value="EF_HAND_1"/>
    <property type="match status" value="1"/>
</dbReference>
<feature type="transmembrane region" description="Helical" evidence="5">
    <location>
        <begin position="57"/>
        <end position="81"/>
    </location>
</feature>
<keyword evidence="5" id="KW-1133">Transmembrane helix</keyword>
<keyword evidence="4" id="KW-0106">Calcium</keyword>
<evidence type="ECO:0000256" key="5">
    <source>
        <dbReference type="SAM" id="Phobius"/>
    </source>
</evidence>